<dbReference type="InterPro" id="IPR018389">
    <property type="entry name" value="DctP_fam"/>
</dbReference>
<sequence length="362" mass="40690">MKKPVSMSLSAFLLFVLVFSGVTIAKAEEKKIYKLTFATTLPAAGWGAEHTMKPWFEQIAKATDGQVVIEPYWGGALVKSKAAWDALKNGIVDIADVSFHYWPGLVEFHNVITLPFLEYKNAEHEAIVAWKLYEQFPEIQDEYKDNKLLLVYTSTPFVFVSKEKQIKSMKDFNGMKVRISGGESLKNVVEAGGGIPTTVGGSEIYSALEKGVIDASMANWDMLMSFRFYEVVKYYFEGPWNAGARGVAMSRQAWDRLPADLQEKVMSVCGMEGSRFWTRTTFDESVEPGKERVLKEGYQIIETKMDADEVKEMQALYGDKIWNVWIEAAEKKAAAEGYPDPKGLVQKMLTTTQELIKTTAAQ</sequence>
<dbReference type="Gene3D" id="3.40.190.170">
    <property type="entry name" value="Bacterial extracellular solute-binding protein, family 7"/>
    <property type="match status" value="1"/>
</dbReference>
<dbReference type="InterPro" id="IPR038404">
    <property type="entry name" value="TRAP_DctP_sf"/>
</dbReference>
<dbReference type="Proteomes" id="UP000184603">
    <property type="component" value="Unassembled WGS sequence"/>
</dbReference>
<dbReference type="EMBL" id="FRFE01000002">
    <property type="protein sequence ID" value="SHO43872.1"/>
    <property type="molecule type" value="Genomic_DNA"/>
</dbReference>
<reference evidence="2 3" key="1">
    <citation type="submission" date="2016-12" db="EMBL/GenBank/DDBJ databases">
        <authorList>
            <person name="Song W.-J."/>
            <person name="Kurnit D.M."/>
        </authorList>
    </citation>
    <scope>NUCLEOTIDE SEQUENCE [LARGE SCALE GENOMIC DNA]</scope>
    <source>
        <strain evidence="2 3">DSM 18488</strain>
    </source>
</reference>
<evidence type="ECO:0000256" key="1">
    <source>
        <dbReference type="ARBA" id="ARBA00022729"/>
    </source>
</evidence>
<organism evidence="2 3">
    <name type="scientific">Desulfopila aestuarii DSM 18488</name>
    <dbReference type="NCBI Taxonomy" id="1121416"/>
    <lineage>
        <taxon>Bacteria</taxon>
        <taxon>Pseudomonadati</taxon>
        <taxon>Thermodesulfobacteriota</taxon>
        <taxon>Desulfobulbia</taxon>
        <taxon>Desulfobulbales</taxon>
        <taxon>Desulfocapsaceae</taxon>
        <taxon>Desulfopila</taxon>
    </lineage>
</organism>
<evidence type="ECO:0000313" key="3">
    <source>
        <dbReference type="Proteomes" id="UP000184603"/>
    </source>
</evidence>
<dbReference type="PANTHER" id="PTHR33376:SF15">
    <property type="entry name" value="BLL6794 PROTEIN"/>
    <property type="match status" value="1"/>
</dbReference>
<dbReference type="PANTHER" id="PTHR33376">
    <property type="match status" value="1"/>
</dbReference>
<gene>
    <name evidence="2" type="ORF">SAMN02745220_00549</name>
</gene>
<dbReference type="GO" id="GO:0055085">
    <property type="term" value="P:transmembrane transport"/>
    <property type="evidence" value="ECO:0007669"/>
    <property type="project" value="InterPro"/>
</dbReference>
<dbReference type="OrthoDB" id="8912194at2"/>
<evidence type="ECO:0000313" key="2">
    <source>
        <dbReference type="EMBL" id="SHO43872.1"/>
    </source>
</evidence>
<dbReference type="STRING" id="1121416.SAMN02745220_00549"/>
<proteinExistence type="predicted"/>
<dbReference type="RefSeq" id="WP_073611916.1">
    <property type="nucleotide sequence ID" value="NZ_FRFE01000002.1"/>
</dbReference>
<protein>
    <submittedName>
        <fullName evidence="2">TRAP-type C4-dicarboxylate transport system, substrate-binding protein</fullName>
    </submittedName>
</protein>
<dbReference type="Pfam" id="PF03480">
    <property type="entry name" value="DctP"/>
    <property type="match status" value="1"/>
</dbReference>
<accession>A0A1M7XY18</accession>
<keyword evidence="3" id="KW-1185">Reference proteome</keyword>
<name>A0A1M7XY18_9BACT</name>
<dbReference type="NCBIfam" id="NF037995">
    <property type="entry name" value="TRAP_S1"/>
    <property type="match status" value="1"/>
</dbReference>
<dbReference type="AlphaFoldDB" id="A0A1M7XY18"/>
<keyword evidence="1" id="KW-0732">Signal</keyword>